<keyword evidence="1" id="KW-1133">Transmembrane helix</keyword>
<name>A0A0R0D3T8_9GAMM</name>
<dbReference type="EMBL" id="LDJJ01000003">
    <property type="protein sequence ID" value="KRG72564.1"/>
    <property type="molecule type" value="Genomic_DNA"/>
</dbReference>
<feature type="transmembrane region" description="Helical" evidence="1">
    <location>
        <begin position="91"/>
        <end position="109"/>
    </location>
</feature>
<reference evidence="2 3" key="1">
    <citation type="submission" date="2015-05" db="EMBL/GenBank/DDBJ databases">
        <title>Genome sequencing and analysis of members of genus Stenotrophomonas.</title>
        <authorList>
            <person name="Patil P.P."/>
            <person name="Midha S."/>
            <person name="Patil P.B."/>
        </authorList>
    </citation>
    <scope>NUCLEOTIDE SEQUENCE [LARGE SCALE GENOMIC DNA]</scope>
    <source>
        <strain evidence="2 3">DSM 18941</strain>
    </source>
</reference>
<dbReference type="PATRIC" id="fig|405446.3.peg.1328"/>
<keyword evidence="1" id="KW-0472">Membrane</keyword>
<protein>
    <submittedName>
        <fullName evidence="2">Membrane protein</fullName>
    </submittedName>
</protein>
<dbReference type="InterPro" id="IPR021762">
    <property type="entry name" value="DUF3325"/>
</dbReference>
<dbReference type="Proteomes" id="UP000051863">
    <property type="component" value="Unassembled WGS sequence"/>
</dbReference>
<keyword evidence="1" id="KW-0812">Transmembrane</keyword>
<dbReference type="AlphaFoldDB" id="A0A0R0D3T8"/>
<evidence type="ECO:0000313" key="3">
    <source>
        <dbReference type="Proteomes" id="UP000051863"/>
    </source>
</evidence>
<sequence length="110" mass="11927">MMLLALGLSFAAFVALSLAMEKHQLDLHGKAAASSARMRLWRWLGWGLLSAALALCVWRDGWGLGPVWWLGAMTAAGLLLAFGLYPYRPRWIVPLAWALPVAGVAAANLL</sequence>
<organism evidence="2 3">
    <name type="scientific">Stenotrophomonas terrae</name>
    <dbReference type="NCBI Taxonomy" id="405446"/>
    <lineage>
        <taxon>Bacteria</taxon>
        <taxon>Pseudomonadati</taxon>
        <taxon>Pseudomonadota</taxon>
        <taxon>Gammaproteobacteria</taxon>
        <taxon>Lysobacterales</taxon>
        <taxon>Lysobacteraceae</taxon>
        <taxon>Stenotrophomonas</taxon>
    </lineage>
</organism>
<feature type="transmembrane region" description="Helical" evidence="1">
    <location>
        <begin position="67"/>
        <end position="85"/>
    </location>
</feature>
<accession>A0A0R0D3T8</accession>
<evidence type="ECO:0000313" key="2">
    <source>
        <dbReference type="EMBL" id="KRG72564.1"/>
    </source>
</evidence>
<feature type="transmembrane region" description="Helical" evidence="1">
    <location>
        <begin position="43"/>
        <end position="60"/>
    </location>
</feature>
<keyword evidence="3" id="KW-1185">Reference proteome</keyword>
<dbReference type="Pfam" id="PF11804">
    <property type="entry name" value="DUF3325"/>
    <property type="match status" value="1"/>
</dbReference>
<comment type="caution">
    <text evidence="2">The sequence shown here is derived from an EMBL/GenBank/DDBJ whole genome shotgun (WGS) entry which is preliminary data.</text>
</comment>
<gene>
    <name evidence="2" type="ORF">ABB27_00650</name>
</gene>
<evidence type="ECO:0000256" key="1">
    <source>
        <dbReference type="SAM" id="Phobius"/>
    </source>
</evidence>
<dbReference type="RefSeq" id="WP_057626252.1">
    <property type="nucleotide sequence ID" value="NZ_LDJJ01000003.1"/>
</dbReference>
<proteinExistence type="predicted"/>